<dbReference type="Pfam" id="PF01582">
    <property type="entry name" value="TIR"/>
    <property type="match status" value="1"/>
</dbReference>
<protein>
    <recommendedName>
        <fullName evidence="2">TIR domain-containing protein</fullName>
    </recommendedName>
</protein>
<dbReference type="SUPFAM" id="SSF52058">
    <property type="entry name" value="L domain-like"/>
    <property type="match status" value="1"/>
</dbReference>
<dbReference type="GO" id="GO:0007165">
    <property type="term" value="P:signal transduction"/>
    <property type="evidence" value="ECO:0007669"/>
    <property type="project" value="InterPro"/>
</dbReference>
<dbReference type="Gene3D" id="3.40.50.10140">
    <property type="entry name" value="Toll/interleukin-1 receptor homology (TIR) domain"/>
    <property type="match status" value="1"/>
</dbReference>
<dbReference type="PRINTS" id="PR00364">
    <property type="entry name" value="DISEASERSIST"/>
</dbReference>
<dbReference type="Gene3D" id="3.40.50.300">
    <property type="entry name" value="P-loop containing nucleotide triphosphate hydrolases"/>
    <property type="match status" value="1"/>
</dbReference>
<dbReference type="InterPro" id="IPR000157">
    <property type="entry name" value="TIR_dom"/>
</dbReference>
<keyword evidence="4" id="KW-1185">Reference proteome</keyword>
<dbReference type="AlphaFoldDB" id="A0AAN9T5X9"/>
<dbReference type="FunFam" id="3.40.50.10140:FF:000007">
    <property type="entry name" value="Disease resistance protein (TIR-NBS-LRR class)"/>
    <property type="match status" value="1"/>
</dbReference>
<dbReference type="InterPro" id="IPR002182">
    <property type="entry name" value="NB-ARC"/>
</dbReference>
<dbReference type="InterPro" id="IPR044974">
    <property type="entry name" value="Disease_R_plants"/>
</dbReference>
<dbReference type="SUPFAM" id="SSF52540">
    <property type="entry name" value="P-loop containing nucleoside triphosphate hydrolases"/>
    <property type="match status" value="1"/>
</dbReference>
<dbReference type="InterPro" id="IPR035897">
    <property type="entry name" value="Toll_tir_struct_dom_sf"/>
</dbReference>
<organism evidence="3 4">
    <name type="scientific">Psophocarpus tetragonolobus</name>
    <name type="common">Winged bean</name>
    <name type="synonym">Dolichos tetragonolobus</name>
    <dbReference type="NCBI Taxonomy" id="3891"/>
    <lineage>
        <taxon>Eukaryota</taxon>
        <taxon>Viridiplantae</taxon>
        <taxon>Streptophyta</taxon>
        <taxon>Embryophyta</taxon>
        <taxon>Tracheophyta</taxon>
        <taxon>Spermatophyta</taxon>
        <taxon>Magnoliopsida</taxon>
        <taxon>eudicotyledons</taxon>
        <taxon>Gunneridae</taxon>
        <taxon>Pentapetalae</taxon>
        <taxon>rosids</taxon>
        <taxon>fabids</taxon>
        <taxon>Fabales</taxon>
        <taxon>Fabaceae</taxon>
        <taxon>Papilionoideae</taxon>
        <taxon>50 kb inversion clade</taxon>
        <taxon>NPAAA clade</taxon>
        <taxon>indigoferoid/millettioid clade</taxon>
        <taxon>Phaseoleae</taxon>
        <taxon>Psophocarpus</taxon>
    </lineage>
</organism>
<evidence type="ECO:0000256" key="1">
    <source>
        <dbReference type="ARBA" id="ARBA00023027"/>
    </source>
</evidence>
<dbReference type="SUPFAM" id="SSF52200">
    <property type="entry name" value="Toll/Interleukin receptor TIR domain"/>
    <property type="match status" value="1"/>
</dbReference>
<evidence type="ECO:0000313" key="3">
    <source>
        <dbReference type="EMBL" id="KAK7413023.1"/>
    </source>
</evidence>
<dbReference type="GO" id="GO:0006952">
    <property type="term" value="P:defense response"/>
    <property type="evidence" value="ECO:0007669"/>
    <property type="project" value="InterPro"/>
</dbReference>
<dbReference type="Proteomes" id="UP001386955">
    <property type="component" value="Unassembled WGS sequence"/>
</dbReference>
<dbReference type="InterPro" id="IPR027417">
    <property type="entry name" value="P-loop_NTPase"/>
</dbReference>
<dbReference type="PANTHER" id="PTHR11017:SF263">
    <property type="entry name" value="ADP-RIBOSYL CYCLASE_CYCLIC ADP-RIBOSE HYDROLASE"/>
    <property type="match status" value="1"/>
</dbReference>
<dbReference type="GO" id="GO:0043531">
    <property type="term" value="F:ADP binding"/>
    <property type="evidence" value="ECO:0007669"/>
    <property type="project" value="InterPro"/>
</dbReference>
<dbReference type="Gene3D" id="3.80.10.10">
    <property type="entry name" value="Ribonuclease Inhibitor"/>
    <property type="match status" value="1"/>
</dbReference>
<evidence type="ECO:0000313" key="4">
    <source>
        <dbReference type="Proteomes" id="UP001386955"/>
    </source>
</evidence>
<feature type="domain" description="TIR" evidence="2">
    <location>
        <begin position="26"/>
        <end position="191"/>
    </location>
</feature>
<dbReference type="InterPro" id="IPR032675">
    <property type="entry name" value="LRR_dom_sf"/>
</dbReference>
<dbReference type="PROSITE" id="PS50104">
    <property type="entry name" value="TIR"/>
    <property type="match status" value="1"/>
</dbReference>
<dbReference type="PANTHER" id="PTHR11017">
    <property type="entry name" value="LEUCINE-RICH REPEAT-CONTAINING PROTEIN"/>
    <property type="match status" value="1"/>
</dbReference>
<dbReference type="Pfam" id="PF00931">
    <property type="entry name" value="NB-ARC"/>
    <property type="match status" value="1"/>
</dbReference>
<dbReference type="EMBL" id="JAYMYS010000001">
    <property type="protein sequence ID" value="KAK7413023.1"/>
    <property type="molecule type" value="Genomic_DNA"/>
</dbReference>
<dbReference type="SMART" id="SM00255">
    <property type="entry name" value="TIR"/>
    <property type="match status" value="1"/>
</dbReference>
<reference evidence="3 4" key="1">
    <citation type="submission" date="2024-01" db="EMBL/GenBank/DDBJ databases">
        <title>The genomes of 5 underutilized Papilionoideae crops provide insights into root nodulation and disease resistanc.</title>
        <authorList>
            <person name="Jiang F."/>
        </authorList>
    </citation>
    <scope>NUCLEOTIDE SEQUENCE [LARGE SCALE GENOMIC DNA]</scope>
    <source>
        <strain evidence="3">DUOXIRENSHENG_FW03</strain>
        <tissue evidence="3">Leaves</tissue>
    </source>
</reference>
<sequence>MRQSEELNSVEEKPMWAMSESKAPQIKYDVFVSFRGEDTRRGFLSHLIDAFQSRKIKAFVDDKNLKKGEEIWPSLVAAIQGSSISLIIFSQNYASSRWCLEELQTVLECKEKYGRTVIPVFYNIEPTDVRHQSSECYEKAFAEHEEKYGTKVQLWRGALKKIADISGIDSSKFLGDADFVKEIVNLVLKKLVKHPVNSKRLVGIDHKIATITSWIRKGPQHTHLIGIWGMGGIGKTTLAEEIFNKLQHEYEVAFELERLKDRALITTSEDNIVSMHDSLQEMAWEVVRQKSIEDPRSCSWLWDLDDINEALRKEKVNEVVRSIKIQLSTFEELKFMLCEIYKLSRLKFLEISMSYLKNPLTLAEGPQFSATELRYLSCDHFPLKSLPENFSAEKLVILKLKWGRMEKLWDGVKNLVNLKQVDLRGSKKLKWLPDLSKATNLEVLLLGDCHSLTKVDPSIFSLPKLEKLELEFCKSLSKLISDSPLCSLSYLNLGWCKKLREFSLISQNLKELKLQGTKIL</sequence>
<gene>
    <name evidence="3" type="ORF">VNO78_04852</name>
</gene>
<evidence type="ECO:0000259" key="2">
    <source>
        <dbReference type="PROSITE" id="PS50104"/>
    </source>
</evidence>
<proteinExistence type="predicted"/>
<name>A0AAN9T5X9_PSOTE</name>
<comment type="caution">
    <text evidence="3">The sequence shown here is derived from an EMBL/GenBank/DDBJ whole genome shotgun (WGS) entry which is preliminary data.</text>
</comment>
<keyword evidence="1" id="KW-0520">NAD</keyword>
<accession>A0AAN9T5X9</accession>